<dbReference type="AlphaFoldDB" id="A0A067KXL9"/>
<dbReference type="OrthoDB" id="1865379at2759"/>
<dbReference type="GO" id="GO:0015211">
    <property type="term" value="F:purine nucleoside transmembrane transporter activity"/>
    <property type="evidence" value="ECO:0007669"/>
    <property type="project" value="UniProtKB-UniRule"/>
</dbReference>
<evidence type="ECO:0000256" key="7">
    <source>
        <dbReference type="RuleBase" id="RU368015"/>
    </source>
</evidence>
<dbReference type="PANTHER" id="PTHR31376:SF105">
    <property type="entry name" value="PURINE PERMEASE-RELATED"/>
    <property type="match status" value="1"/>
</dbReference>
<keyword evidence="3 7" id="KW-0813">Transport</keyword>
<feature type="transmembrane region" description="Helical" evidence="7">
    <location>
        <begin position="302"/>
        <end position="323"/>
    </location>
</feature>
<feature type="transmembrane region" description="Helical" evidence="7">
    <location>
        <begin position="172"/>
        <end position="195"/>
    </location>
</feature>
<feature type="transmembrane region" description="Helical" evidence="7">
    <location>
        <begin position="409"/>
        <end position="430"/>
    </location>
</feature>
<comment type="subcellular location">
    <subcellularLocation>
        <location evidence="1 7">Membrane</location>
        <topology evidence="1 7">Multi-pass membrane protein</topology>
    </subcellularLocation>
</comment>
<feature type="transmembrane region" description="Helical" evidence="7">
    <location>
        <begin position="270"/>
        <end position="290"/>
    </location>
</feature>
<keyword evidence="9" id="KW-1185">Reference proteome</keyword>
<dbReference type="EMBL" id="KK914327">
    <property type="protein sequence ID" value="KDP40961.1"/>
    <property type="molecule type" value="Genomic_DNA"/>
</dbReference>
<name>A0A067KXL9_JATCU</name>
<dbReference type="GO" id="GO:0005345">
    <property type="term" value="F:purine nucleobase transmembrane transporter activity"/>
    <property type="evidence" value="ECO:0007669"/>
    <property type="project" value="UniProtKB-UniRule"/>
</dbReference>
<evidence type="ECO:0000256" key="3">
    <source>
        <dbReference type="ARBA" id="ARBA00022448"/>
    </source>
</evidence>
<dbReference type="SUPFAM" id="SSF103481">
    <property type="entry name" value="Multidrug resistance efflux transporter EmrE"/>
    <property type="match status" value="1"/>
</dbReference>
<evidence type="ECO:0000256" key="6">
    <source>
        <dbReference type="ARBA" id="ARBA00023136"/>
    </source>
</evidence>
<gene>
    <name evidence="8" type="ORF">JCGZ_24960</name>
</gene>
<organism evidence="8 9">
    <name type="scientific">Jatropha curcas</name>
    <name type="common">Barbados nut</name>
    <dbReference type="NCBI Taxonomy" id="180498"/>
    <lineage>
        <taxon>Eukaryota</taxon>
        <taxon>Viridiplantae</taxon>
        <taxon>Streptophyta</taxon>
        <taxon>Embryophyta</taxon>
        <taxon>Tracheophyta</taxon>
        <taxon>Spermatophyta</taxon>
        <taxon>Magnoliopsida</taxon>
        <taxon>eudicotyledons</taxon>
        <taxon>Gunneridae</taxon>
        <taxon>Pentapetalae</taxon>
        <taxon>rosids</taxon>
        <taxon>fabids</taxon>
        <taxon>Malpighiales</taxon>
        <taxon>Euphorbiaceae</taxon>
        <taxon>Crotonoideae</taxon>
        <taxon>Jatropheae</taxon>
        <taxon>Jatropha</taxon>
    </lineage>
</organism>
<keyword evidence="5 7" id="KW-1133">Transmembrane helix</keyword>
<evidence type="ECO:0000256" key="4">
    <source>
        <dbReference type="ARBA" id="ARBA00022692"/>
    </source>
</evidence>
<dbReference type="GO" id="GO:0016020">
    <property type="term" value="C:membrane"/>
    <property type="evidence" value="ECO:0007669"/>
    <property type="project" value="UniProtKB-SubCell"/>
</dbReference>
<evidence type="ECO:0000256" key="1">
    <source>
        <dbReference type="ARBA" id="ARBA00004141"/>
    </source>
</evidence>
<feature type="transmembrane region" description="Helical" evidence="7">
    <location>
        <begin position="436"/>
        <end position="455"/>
    </location>
</feature>
<proteinExistence type="inferred from homology"/>
<evidence type="ECO:0000313" key="9">
    <source>
        <dbReference type="Proteomes" id="UP000027138"/>
    </source>
</evidence>
<feature type="transmembrane region" description="Helical" evidence="7">
    <location>
        <begin position="239"/>
        <end position="263"/>
    </location>
</feature>
<dbReference type="Proteomes" id="UP000027138">
    <property type="component" value="Unassembled WGS sequence"/>
</dbReference>
<accession>A0A067KXL9</accession>
<feature type="transmembrane region" description="Helical" evidence="7">
    <location>
        <begin position="344"/>
        <end position="361"/>
    </location>
</feature>
<evidence type="ECO:0000256" key="2">
    <source>
        <dbReference type="ARBA" id="ARBA00006213"/>
    </source>
</evidence>
<reference evidence="8 9" key="1">
    <citation type="journal article" date="2014" name="PLoS ONE">
        <title>Global Analysis of Gene Expression Profiles in Physic Nut (Jatropha curcas L.) Seedlings Exposed to Salt Stress.</title>
        <authorList>
            <person name="Zhang L."/>
            <person name="Zhang C."/>
            <person name="Wu P."/>
            <person name="Chen Y."/>
            <person name="Li M."/>
            <person name="Jiang H."/>
            <person name="Wu G."/>
        </authorList>
    </citation>
    <scope>NUCLEOTIDE SEQUENCE [LARGE SCALE GENOMIC DNA]</scope>
    <source>
        <strain evidence="9">cv. GZQX0401</strain>
        <tissue evidence="8">Young leaves</tissue>
    </source>
</reference>
<keyword evidence="4 7" id="KW-0812">Transmembrane</keyword>
<dbReference type="InterPro" id="IPR030182">
    <property type="entry name" value="PUP_plant"/>
</dbReference>
<dbReference type="PANTHER" id="PTHR31376">
    <property type="entry name" value="OS09G0467300 PROTEIN-RELATED"/>
    <property type="match status" value="1"/>
</dbReference>
<dbReference type="STRING" id="180498.A0A067KXL9"/>
<keyword evidence="6 7" id="KW-0472">Membrane</keyword>
<feature type="transmembrane region" description="Helical" evidence="7">
    <location>
        <begin position="207"/>
        <end position="227"/>
    </location>
</feature>
<comment type="similarity">
    <text evidence="2 7">Belongs to the purine permeases (TC 2.A.7.14) family.</text>
</comment>
<dbReference type="InterPro" id="IPR037185">
    <property type="entry name" value="EmrE-like"/>
</dbReference>
<feature type="transmembrane region" description="Helical" evidence="7">
    <location>
        <begin position="141"/>
        <end position="160"/>
    </location>
</feature>
<dbReference type="Pfam" id="PF16913">
    <property type="entry name" value="PUNUT"/>
    <property type="match status" value="1"/>
</dbReference>
<evidence type="ECO:0000313" key="8">
    <source>
        <dbReference type="EMBL" id="KDP40961.1"/>
    </source>
</evidence>
<feature type="transmembrane region" description="Helical" evidence="7">
    <location>
        <begin position="381"/>
        <end position="404"/>
    </location>
</feature>
<protein>
    <recommendedName>
        <fullName evidence="7">Probable purine permease</fullName>
    </recommendedName>
</protein>
<sequence length="472" mass="53574">MNVPYINSIIFSKPSTIKSSCQRTTFLRTSIYNIIFISKYSETSMRVTTLRGQIARIKSCPEEIYMKRPRKFRTCRDDLDAKIIVFRLAMYNFLQYQYQKKARFSEFCFLQVSRFQAMETDISNNQVFGEEKKMSKSLKKLLLIVNGAMLAIGNCGGPLIQRLYFLKGGKAVWISSFLQTAGWPLVLFPLIVSYMYRRSNKGSRTKLIYISPRLFLACAVIGLLTGLDDFLTAYGVSLLPVSTSALIIATQLGFTAGFAYILVKQKFTPFTINAIFLLSIGAVVLVIHASSDRPDHETTEKYLLGFFMTLGASALYGFVLPLIELTYKKAKQTITYTLVMEMQVVISFFATAFCAIGMLLHKDFEAIPREASEFELGRLKYYVVNVFTAVFWQLFFMGAVGVVFCDSSLLSGIIIATLLPVTESLGVMFYHEKFHFEKAISLVLSLWGFVSYFYGELQQNKKKSRTSELEMP</sequence>
<evidence type="ECO:0000256" key="5">
    <source>
        <dbReference type="ARBA" id="ARBA00022989"/>
    </source>
</evidence>